<feature type="transmembrane region" description="Helical" evidence="1">
    <location>
        <begin position="189"/>
        <end position="215"/>
    </location>
</feature>
<comment type="caution">
    <text evidence="2">The sequence shown here is derived from an EMBL/GenBank/DDBJ whole genome shotgun (WGS) entry which is preliminary data.</text>
</comment>
<accession>A0A9X2JDJ2</accession>
<feature type="transmembrane region" description="Helical" evidence="1">
    <location>
        <begin position="90"/>
        <end position="107"/>
    </location>
</feature>
<feature type="transmembrane region" description="Helical" evidence="1">
    <location>
        <begin position="119"/>
        <end position="141"/>
    </location>
</feature>
<feature type="transmembrane region" description="Helical" evidence="1">
    <location>
        <begin position="7"/>
        <end position="27"/>
    </location>
</feature>
<dbReference type="EMBL" id="JAMWYS010000037">
    <property type="protein sequence ID" value="MCO4293679.1"/>
    <property type="molecule type" value="Genomic_DNA"/>
</dbReference>
<keyword evidence="1" id="KW-0812">Transmembrane</keyword>
<sequence length="419" mass="47874">MKRSINLFFCILYTLSLYKYVFIDFIAFLNNTLIADLLIDTLLLVIFLNSLKFCPKNLKKLNLCILIFAVIGCIYNKTNLITFLNGIREIMIIPTGICFIYSIISTNQTSYFLKLFRKFAYIFLLIQIPCTAIQFLTYGAGDYVGGTLGFGGSGVLTLSIFILTFFLINYKVKVQKAGKVYCTFIHLPLLLPILFNETKISFIIIPLFMICALEIKNVKSLIAMGVLSITTIAFYSSFYSNQGRSYDNPINTIFNKDYLNYYLAGNAQDYDDVPRFTKLSLGLSIVSNDLGNLLFGIEYGAFKGSSFLGKSEFANKYNWLLIGSRPYLFYLFITGGLSLVCYVILVIKISLNFHLNTIKLNNYQKIFLAGIVGIIFFYNDAFRERFFIAIFFSTIVALITMNYYSLYFEKNSLLKKYAK</sequence>
<evidence type="ECO:0000256" key="1">
    <source>
        <dbReference type="SAM" id="Phobius"/>
    </source>
</evidence>
<dbReference type="Proteomes" id="UP001155182">
    <property type="component" value="Unassembled WGS sequence"/>
</dbReference>
<evidence type="ECO:0000313" key="2">
    <source>
        <dbReference type="EMBL" id="MCO4293679.1"/>
    </source>
</evidence>
<organism evidence="2 3">
    <name type="scientific">Solitalea agri</name>
    <dbReference type="NCBI Taxonomy" id="2953739"/>
    <lineage>
        <taxon>Bacteria</taxon>
        <taxon>Pseudomonadati</taxon>
        <taxon>Bacteroidota</taxon>
        <taxon>Sphingobacteriia</taxon>
        <taxon>Sphingobacteriales</taxon>
        <taxon>Sphingobacteriaceae</taxon>
        <taxon>Solitalea</taxon>
    </lineage>
</organism>
<feature type="transmembrane region" description="Helical" evidence="1">
    <location>
        <begin position="221"/>
        <end position="239"/>
    </location>
</feature>
<keyword evidence="3" id="KW-1185">Reference proteome</keyword>
<feature type="transmembrane region" description="Helical" evidence="1">
    <location>
        <begin position="63"/>
        <end position="84"/>
    </location>
</feature>
<feature type="transmembrane region" description="Helical" evidence="1">
    <location>
        <begin position="386"/>
        <end position="406"/>
    </location>
</feature>
<reference evidence="2" key="1">
    <citation type="submission" date="2022-06" db="EMBL/GenBank/DDBJ databases">
        <title>Solitalea sp. MAHUQ-68 isolated from rhizospheric soil.</title>
        <authorList>
            <person name="Huq M.A."/>
        </authorList>
    </citation>
    <scope>NUCLEOTIDE SEQUENCE</scope>
    <source>
        <strain evidence="2">MAHUQ-68</strain>
    </source>
</reference>
<feature type="transmembrane region" description="Helical" evidence="1">
    <location>
        <begin position="327"/>
        <end position="351"/>
    </location>
</feature>
<feature type="transmembrane region" description="Helical" evidence="1">
    <location>
        <begin position="33"/>
        <end position="51"/>
    </location>
</feature>
<protein>
    <submittedName>
        <fullName evidence="2">Uncharacterized protein</fullName>
    </submittedName>
</protein>
<feature type="transmembrane region" description="Helical" evidence="1">
    <location>
        <begin position="147"/>
        <end position="168"/>
    </location>
</feature>
<dbReference type="RefSeq" id="WP_252588333.1">
    <property type="nucleotide sequence ID" value="NZ_JAMWYS010000037.1"/>
</dbReference>
<dbReference type="AlphaFoldDB" id="A0A9X2JDJ2"/>
<feature type="transmembrane region" description="Helical" evidence="1">
    <location>
        <begin position="363"/>
        <end position="379"/>
    </location>
</feature>
<gene>
    <name evidence="2" type="ORF">NF867_12470</name>
</gene>
<proteinExistence type="predicted"/>
<evidence type="ECO:0000313" key="3">
    <source>
        <dbReference type="Proteomes" id="UP001155182"/>
    </source>
</evidence>
<name>A0A9X2JDJ2_9SPHI</name>
<keyword evidence="1" id="KW-1133">Transmembrane helix</keyword>
<keyword evidence="1" id="KW-0472">Membrane</keyword>